<proteinExistence type="predicted"/>
<keyword evidence="1" id="KW-0472">Membrane</keyword>
<keyword evidence="1" id="KW-0812">Transmembrane</keyword>
<reference evidence="2 3" key="1">
    <citation type="submission" date="2020-01" db="EMBL/GenBank/DDBJ databases">
        <title>Whole genome and functional gene identification of agarase of Vibrio HN897.</title>
        <authorList>
            <person name="Liu Y."/>
            <person name="Zhao Z."/>
        </authorList>
    </citation>
    <scope>NUCLEOTIDE SEQUENCE [LARGE SCALE GENOMIC DNA]</scope>
    <source>
        <strain evidence="2 3">HN897</strain>
    </source>
</reference>
<feature type="transmembrane region" description="Helical" evidence="1">
    <location>
        <begin position="42"/>
        <end position="62"/>
    </location>
</feature>
<dbReference type="PIRSF" id="PIRSF011443">
    <property type="entry name" value="YgjV"/>
    <property type="match status" value="1"/>
</dbReference>
<dbReference type="EMBL" id="CP047476">
    <property type="protein sequence ID" value="QIA66073.1"/>
    <property type="molecule type" value="Genomic_DNA"/>
</dbReference>
<dbReference type="AlphaFoldDB" id="A0A7Z2T814"/>
<protein>
    <submittedName>
        <fullName evidence="2">YgjV family protein</fullName>
    </submittedName>
</protein>
<sequence length="187" mass="20500">MENVFIAQVLGFVSLALGVTTFYQKDDRKLKILMMVFHINHLVHYFLLGSLVSVASSALSVLRTATSIYVSSLAVAFGFIAISAVGGLYLIESFHDIWPLLGTAIGTYSVFCLKGIKMRLGFLVGACCWLINNIIVGSIGGTLLEMTLISVNLTTTFRLIADQRQARATIDQQENNEPCLYTTKTSH</sequence>
<dbReference type="RefSeq" id="WP_164651044.1">
    <property type="nucleotide sequence ID" value="NZ_CP047476.1"/>
</dbReference>
<evidence type="ECO:0000313" key="3">
    <source>
        <dbReference type="Proteomes" id="UP000464262"/>
    </source>
</evidence>
<dbReference type="Pfam" id="PF10688">
    <property type="entry name" value="Imp-YgjV"/>
    <property type="match status" value="1"/>
</dbReference>
<keyword evidence="3" id="KW-1185">Reference proteome</keyword>
<keyword evidence="1" id="KW-1133">Transmembrane helix</keyword>
<dbReference type="InterPro" id="IPR019629">
    <property type="entry name" value="Uncharacterised_HI1736/YgjV"/>
</dbReference>
<dbReference type="Proteomes" id="UP000464262">
    <property type="component" value="Chromosome 2"/>
</dbReference>
<evidence type="ECO:0000256" key="1">
    <source>
        <dbReference type="SAM" id="Phobius"/>
    </source>
</evidence>
<name>A0A7Z2T814_9VIBR</name>
<gene>
    <name evidence="2" type="ORF">GT360_21520</name>
</gene>
<feature type="transmembrane region" description="Helical" evidence="1">
    <location>
        <begin position="69"/>
        <end position="91"/>
    </location>
</feature>
<evidence type="ECO:0000313" key="2">
    <source>
        <dbReference type="EMBL" id="QIA66073.1"/>
    </source>
</evidence>
<feature type="transmembrane region" description="Helical" evidence="1">
    <location>
        <begin position="97"/>
        <end position="113"/>
    </location>
</feature>
<accession>A0A7Z2T814</accession>
<dbReference type="InterPro" id="IPR026267">
    <property type="entry name" value="YgjV"/>
</dbReference>
<feature type="transmembrane region" description="Helical" evidence="1">
    <location>
        <begin position="120"/>
        <end position="144"/>
    </location>
</feature>
<organism evidence="2 3">
    <name type="scientific">Vibrio astriarenae</name>
    <dbReference type="NCBI Taxonomy" id="1481923"/>
    <lineage>
        <taxon>Bacteria</taxon>
        <taxon>Pseudomonadati</taxon>
        <taxon>Pseudomonadota</taxon>
        <taxon>Gammaproteobacteria</taxon>
        <taxon>Vibrionales</taxon>
        <taxon>Vibrionaceae</taxon>
        <taxon>Vibrio</taxon>
    </lineage>
</organism>
<dbReference type="KEGG" id="vas:GT360_21520"/>